<keyword evidence="1" id="KW-0732">Signal</keyword>
<dbReference type="AlphaFoldDB" id="A0A2I0UEG0"/>
<evidence type="ECO:0000256" key="1">
    <source>
        <dbReference type="SAM" id="SignalP"/>
    </source>
</evidence>
<sequence>MVSNLVFSYSRWFLILLVPALAFSDFDGLARPLAGQDQGKKVIEYLSLPYIPGLRDATRRDPDRLEKWACVNLMKFKKAKCKVHLGHGNPRHKWRLGGKWIESSPEEKDLGVLVDEKMNMGQQCALTAQKANRILGCINRSVASRVAMTWECWDKFDTAVWTYQVSPSALKPREGAP</sequence>
<reference evidence="3" key="1">
    <citation type="submission" date="2017-11" db="EMBL/GenBank/DDBJ databases">
        <authorList>
            <person name="Lima N.C."/>
            <person name="Parody-Merino A.M."/>
            <person name="Battley P.F."/>
            <person name="Fidler A.E."/>
            <person name="Prosdocimi F."/>
        </authorList>
    </citation>
    <scope>NUCLEOTIDE SEQUENCE [LARGE SCALE GENOMIC DNA]</scope>
</reference>
<accession>A0A2I0UEG0</accession>
<dbReference type="OrthoDB" id="410381at2759"/>
<organism evidence="2 3">
    <name type="scientific">Limosa lapponica baueri</name>
    <dbReference type="NCBI Taxonomy" id="1758121"/>
    <lineage>
        <taxon>Eukaryota</taxon>
        <taxon>Metazoa</taxon>
        <taxon>Chordata</taxon>
        <taxon>Craniata</taxon>
        <taxon>Vertebrata</taxon>
        <taxon>Euteleostomi</taxon>
        <taxon>Archelosauria</taxon>
        <taxon>Archosauria</taxon>
        <taxon>Dinosauria</taxon>
        <taxon>Saurischia</taxon>
        <taxon>Theropoda</taxon>
        <taxon>Coelurosauria</taxon>
        <taxon>Aves</taxon>
        <taxon>Neognathae</taxon>
        <taxon>Neoaves</taxon>
        <taxon>Charadriiformes</taxon>
        <taxon>Scolopacidae</taxon>
        <taxon>Limosa</taxon>
    </lineage>
</organism>
<feature type="signal peptide" evidence="1">
    <location>
        <begin position="1"/>
        <end position="22"/>
    </location>
</feature>
<feature type="chain" id="PRO_5014125247" description="Rna-directed dna polymerase from mobile element jockey-like" evidence="1">
    <location>
        <begin position="23"/>
        <end position="177"/>
    </location>
</feature>
<evidence type="ECO:0000313" key="2">
    <source>
        <dbReference type="EMBL" id="PKU44438.1"/>
    </source>
</evidence>
<reference evidence="3" key="2">
    <citation type="submission" date="2017-12" db="EMBL/GenBank/DDBJ databases">
        <title>Genome sequence of the Bar-tailed Godwit (Limosa lapponica baueri).</title>
        <authorList>
            <person name="Lima N.C.B."/>
            <person name="Parody-Merino A.M."/>
            <person name="Battley P.F."/>
            <person name="Fidler A.E."/>
            <person name="Prosdocimi F."/>
        </authorList>
    </citation>
    <scope>NUCLEOTIDE SEQUENCE [LARGE SCALE GENOMIC DNA]</scope>
</reference>
<dbReference type="PANTHER" id="PTHR33332">
    <property type="entry name" value="REVERSE TRANSCRIPTASE DOMAIN-CONTAINING PROTEIN"/>
    <property type="match status" value="1"/>
</dbReference>
<evidence type="ECO:0008006" key="4">
    <source>
        <dbReference type="Google" id="ProtNLM"/>
    </source>
</evidence>
<evidence type="ECO:0000313" key="3">
    <source>
        <dbReference type="Proteomes" id="UP000233556"/>
    </source>
</evidence>
<proteinExistence type="predicted"/>
<gene>
    <name evidence="2" type="ORF">llap_5270</name>
</gene>
<name>A0A2I0UEG0_LIMLA</name>
<keyword evidence="3" id="KW-1185">Reference proteome</keyword>
<protein>
    <recommendedName>
        <fullName evidence="4">Rna-directed dna polymerase from mobile element jockey-like</fullName>
    </recommendedName>
</protein>
<dbReference type="EMBL" id="KZ505827">
    <property type="protein sequence ID" value="PKU44438.1"/>
    <property type="molecule type" value="Genomic_DNA"/>
</dbReference>
<dbReference type="Proteomes" id="UP000233556">
    <property type="component" value="Unassembled WGS sequence"/>
</dbReference>